<reference evidence="2" key="1">
    <citation type="journal article" date="2014" name="Int. J. Syst. Evol. Microbiol.">
        <title>Complete genome sequence of Corynebacterium casei LMG S-19264T (=DSM 44701T), isolated from a smear-ripened cheese.</title>
        <authorList>
            <consortium name="US DOE Joint Genome Institute (JGI-PGF)"/>
            <person name="Walter F."/>
            <person name="Albersmeier A."/>
            <person name="Kalinowski J."/>
            <person name="Ruckert C."/>
        </authorList>
    </citation>
    <scope>NUCLEOTIDE SEQUENCE</scope>
    <source>
        <strain evidence="2">CGMCC 1.15290</strain>
    </source>
</reference>
<evidence type="ECO:0000313" key="3">
    <source>
        <dbReference type="Proteomes" id="UP000627292"/>
    </source>
</evidence>
<keyword evidence="1" id="KW-0732">Signal</keyword>
<dbReference type="EMBL" id="BMIB01000003">
    <property type="protein sequence ID" value="GGH70995.1"/>
    <property type="molecule type" value="Genomic_DNA"/>
</dbReference>
<gene>
    <name evidence="2" type="ORF">GCM10011379_29870</name>
</gene>
<evidence type="ECO:0008006" key="4">
    <source>
        <dbReference type="Google" id="ProtNLM"/>
    </source>
</evidence>
<accession>A0A917IZD8</accession>
<dbReference type="Proteomes" id="UP000627292">
    <property type="component" value="Unassembled WGS sequence"/>
</dbReference>
<sequence length="221" mass="24578">MLNRILFPLILISLTIMSSTAQEVVLHPGSVNLSHVTVEQSDYKGKSALKVQAAGDSEKMLAILKEIDFHNGTIEAMISGQPSENASESARGFVGIAFRVSPEAAKMEVFYLRPTNGRADDQIRRNHSTQYISVPGYPWEKLRKESPGKYESYADMESAEWIKVKIEVRNDTAKLYLNGAQQPALIVNDLKQNKDQRGSIGLWVGPGTLAYFADFKVTKED</sequence>
<feature type="chain" id="PRO_5036689746" description="3-keto-disaccharide hydrolase domain-containing protein" evidence="1">
    <location>
        <begin position="22"/>
        <end position="221"/>
    </location>
</feature>
<dbReference type="AlphaFoldDB" id="A0A917IZD8"/>
<proteinExistence type="predicted"/>
<keyword evidence="3" id="KW-1185">Reference proteome</keyword>
<evidence type="ECO:0000313" key="2">
    <source>
        <dbReference type="EMBL" id="GGH70995.1"/>
    </source>
</evidence>
<comment type="caution">
    <text evidence="2">The sequence shown here is derived from an EMBL/GenBank/DDBJ whole genome shotgun (WGS) entry which is preliminary data.</text>
</comment>
<protein>
    <recommendedName>
        <fullName evidence="4">3-keto-disaccharide hydrolase domain-containing protein</fullName>
    </recommendedName>
</protein>
<feature type="signal peptide" evidence="1">
    <location>
        <begin position="1"/>
        <end position="21"/>
    </location>
</feature>
<dbReference type="Gene3D" id="2.60.120.560">
    <property type="entry name" value="Exo-inulinase, domain 1"/>
    <property type="match status" value="1"/>
</dbReference>
<evidence type="ECO:0000256" key="1">
    <source>
        <dbReference type="SAM" id="SignalP"/>
    </source>
</evidence>
<name>A0A917IZD8_9BACT</name>
<organism evidence="2 3">
    <name type="scientific">Filimonas zeae</name>
    <dbReference type="NCBI Taxonomy" id="1737353"/>
    <lineage>
        <taxon>Bacteria</taxon>
        <taxon>Pseudomonadati</taxon>
        <taxon>Bacteroidota</taxon>
        <taxon>Chitinophagia</taxon>
        <taxon>Chitinophagales</taxon>
        <taxon>Chitinophagaceae</taxon>
        <taxon>Filimonas</taxon>
    </lineage>
</organism>
<reference evidence="2" key="2">
    <citation type="submission" date="2020-09" db="EMBL/GenBank/DDBJ databases">
        <authorList>
            <person name="Sun Q."/>
            <person name="Zhou Y."/>
        </authorList>
    </citation>
    <scope>NUCLEOTIDE SEQUENCE</scope>
    <source>
        <strain evidence="2">CGMCC 1.15290</strain>
    </source>
</reference>